<evidence type="ECO:0000313" key="3">
    <source>
        <dbReference type="Proteomes" id="UP000186817"/>
    </source>
</evidence>
<reference evidence="2 3" key="1">
    <citation type="submission" date="2016-02" db="EMBL/GenBank/DDBJ databases">
        <title>Genome analysis of coral dinoflagellate symbionts highlights evolutionary adaptations to a symbiotic lifestyle.</title>
        <authorList>
            <person name="Aranda M."/>
            <person name="Li Y."/>
            <person name="Liew Y.J."/>
            <person name="Baumgarten S."/>
            <person name="Simakov O."/>
            <person name="Wilson M."/>
            <person name="Piel J."/>
            <person name="Ashoor H."/>
            <person name="Bougouffa S."/>
            <person name="Bajic V.B."/>
            <person name="Ryu T."/>
            <person name="Ravasi T."/>
            <person name="Bayer T."/>
            <person name="Micklem G."/>
            <person name="Kim H."/>
            <person name="Bhak J."/>
            <person name="Lajeunesse T.C."/>
            <person name="Voolstra C.R."/>
        </authorList>
    </citation>
    <scope>NUCLEOTIDE SEQUENCE [LARGE SCALE GENOMIC DNA]</scope>
    <source>
        <strain evidence="2 3">CCMP2467</strain>
    </source>
</reference>
<dbReference type="Proteomes" id="UP000186817">
    <property type="component" value="Unassembled WGS sequence"/>
</dbReference>
<dbReference type="EMBL" id="LSRX01000182">
    <property type="protein sequence ID" value="OLQ05522.1"/>
    <property type="molecule type" value="Genomic_DNA"/>
</dbReference>
<name>A0A1Q9EDM9_SYMMI</name>
<keyword evidence="3" id="KW-1185">Reference proteome</keyword>
<dbReference type="AlphaFoldDB" id="A0A1Q9EDM9"/>
<accession>A0A1Q9EDM9</accession>
<proteinExistence type="predicted"/>
<evidence type="ECO:0000256" key="1">
    <source>
        <dbReference type="SAM" id="MobiDB-lite"/>
    </source>
</evidence>
<dbReference type="OMA" id="IGQHERR"/>
<dbReference type="OrthoDB" id="414874at2759"/>
<comment type="caution">
    <text evidence="2">The sequence shown here is derived from an EMBL/GenBank/DDBJ whole genome shotgun (WGS) entry which is preliminary data.</text>
</comment>
<feature type="region of interest" description="Disordered" evidence="1">
    <location>
        <begin position="494"/>
        <end position="529"/>
    </location>
</feature>
<organism evidence="2 3">
    <name type="scientific">Symbiodinium microadriaticum</name>
    <name type="common">Dinoflagellate</name>
    <name type="synonym">Zooxanthella microadriatica</name>
    <dbReference type="NCBI Taxonomy" id="2951"/>
    <lineage>
        <taxon>Eukaryota</taxon>
        <taxon>Sar</taxon>
        <taxon>Alveolata</taxon>
        <taxon>Dinophyceae</taxon>
        <taxon>Suessiales</taxon>
        <taxon>Symbiodiniaceae</taxon>
        <taxon>Symbiodinium</taxon>
    </lineage>
</organism>
<gene>
    <name evidence="2" type="ORF">AK812_SmicGene11289</name>
</gene>
<sequence>MEPDFASPEEDAGDQHVTFQDAELMNEARFVGEGPSPSFYLDMGQTIVEVVVISSDFAPQGCSEPMTLLALPVKALGRRKGTQAGPLLHRASLTVPVTGPLEALDVGLKVDVGVFTAAVVDSLLGEDELPDPGAVTFSFLDAAGNPVSLLGAPLAEAAETVASGWWTSKLQAAKAKSAPAKAAGYSRPSALKPKSKFTVKPPGPNLLDGAKLVESGVDAASAQAILDALGQGAAHKPLLNAVPPALPAAPLDDGLGVGELEDGEDLGETQELGLAGALLKLTAVLAELQPQKKATGLEAVLGNLAVSAGSSDSAGVSAAGPSRKNAQARLALRGALRDQPMHFASHVEAEVSRKVGEIVRSASASSSAGSSGGTVPYRTYVEHRAFVSGHRPTQQWLWILSGIGEALTSGRIEEARARVALGMVYGEQVCLDGGHTPMAAELLFEDAPPVLHSRLPDQGGILWPAIASDVWGEVVLGHLKDRIAWEQHRATALGRRRQAPLLPPSDPSPAAGTGTDEADAHQQGSRRRTRVLPLEAVSLTLPLVFLEKALKQPGNRGVHRQIMNDPRSARGEPPFEACPRVEVKASQSELVKLLEKFDASGRHLSCYPHVPGDTDIAISLKILAMGDLQAVEIAQAELPAGELMEEASNPLFEGLVVADCSLANLPADTRPEQPFLSVMVA</sequence>
<evidence type="ECO:0000313" key="2">
    <source>
        <dbReference type="EMBL" id="OLQ05522.1"/>
    </source>
</evidence>
<protein>
    <submittedName>
        <fullName evidence="2">Uncharacterized protein</fullName>
    </submittedName>
</protein>